<dbReference type="Gene3D" id="3.40.630.30">
    <property type="match status" value="1"/>
</dbReference>
<evidence type="ECO:0000259" key="1">
    <source>
        <dbReference type="Pfam" id="PF13302"/>
    </source>
</evidence>
<evidence type="ECO:0000313" key="3">
    <source>
        <dbReference type="Proteomes" id="UP000712570"/>
    </source>
</evidence>
<sequence>MADLPAIETGLADPRFPPDLPLARMQRESTLAAWLQRITATAPQLWAITVTGCDTCIGTVALIATQAAQTCWLSYWLTPSEWHQGLAQEAIGALLTSTAKHSAYKHVIAGVALNNLPSIRLLEQLKFTPVPASQTDWIIPAEHILLQRWLSASLESRTVPH</sequence>
<dbReference type="Pfam" id="PF13302">
    <property type="entry name" value="Acetyltransf_3"/>
    <property type="match status" value="1"/>
</dbReference>
<name>A0ABX0KQW9_9NEIS</name>
<dbReference type="InterPro" id="IPR016181">
    <property type="entry name" value="Acyl_CoA_acyltransferase"/>
</dbReference>
<accession>A0ABX0KQW9</accession>
<dbReference type="Proteomes" id="UP000712570">
    <property type="component" value="Unassembled WGS sequence"/>
</dbReference>
<protein>
    <submittedName>
        <fullName evidence="2">GNAT family N-acetyltransferase</fullName>
    </submittedName>
</protein>
<feature type="domain" description="N-acetyltransferase" evidence="1">
    <location>
        <begin position="11"/>
        <end position="128"/>
    </location>
</feature>
<dbReference type="EMBL" id="JAAOLX010000001">
    <property type="protein sequence ID" value="NHQ84690.1"/>
    <property type="molecule type" value="Genomic_DNA"/>
</dbReference>
<keyword evidence="3" id="KW-1185">Reference proteome</keyword>
<proteinExistence type="predicted"/>
<dbReference type="InterPro" id="IPR000182">
    <property type="entry name" value="GNAT_dom"/>
</dbReference>
<dbReference type="PANTHER" id="PTHR43792">
    <property type="entry name" value="GNAT FAMILY, PUTATIVE (AFU_ORTHOLOGUE AFUA_3G00765)-RELATED-RELATED"/>
    <property type="match status" value="1"/>
</dbReference>
<gene>
    <name evidence="2" type="ORF">HA050_00980</name>
</gene>
<organism evidence="2 3">
    <name type="scientific">Iodobacter violaceini</name>
    <dbReference type="NCBI Taxonomy" id="3044271"/>
    <lineage>
        <taxon>Bacteria</taxon>
        <taxon>Pseudomonadati</taxon>
        <taxon>Pseudomonadota</taxon>
        <taxon>Betaproteobacteria</taxon>
        <taxon>Neisseriales</taxon>
        <taxon>Chitinibacteraceae</taxon>
        <taxon>Iodobacter</taxon>
    </lineage>
</organism>
<evidence type="ECO:0000313" key="2">
    <source>
        <dbReference type="EMBL" id="NHQ84690.1"/>
    </source>
</evidence>
<reference evidence="2 3" key="1">
    <citation type="submission" date="2020-03" db="EMBL/GenBank/DDBJ databases">
        <title>Draft genome sequence of environmentally isolated violet-colored cultures.</title>
        <authorList>
            <person name="Wilson H.S."/>
        </authorList>
    </citation>
    <scope>NUCLEOTIDE SEQUENCE [LARGE SCALE GENOMIC DNA]</scope>
    <source>
        <strain evidence="2 3">HSC-16F04</strain>
    </source>
</reference>
<comment type="caution">
    <text evidence="2">The sequence shown here is derived from an EMBL/GenBank/DDBJ whole genome shotgun (WGS) entry which is preliminary data.</text>
</comment>
<dbReference type="InterPro" id="IPR051531">
    <property type="entry name" value="N-acetyltransferase"/>
</dbReference>
<dbReference type="SUPFAM" id="SSF55729">
    <property type="entry name" value="Acyl-CoA N-acyltransferases (Nat)"/>
    <property type="match status" value="1"/>
</dbReference>